<dbReference type="InterPro" id="IPR036271">
    <property type="entry name" value="Tet_transcr_reg_TetR-rel_C_sf"/>
</dbReference>
<dbReference type="RefSeq" id="WP_111242321.1">
    <property type="nucleotide sequence ID" value="NZ_AP023358.1"/>
</dbReference>
<dbReference type="GO" id="GO:0006355">
    <property type="term" value="P:regulation of DNA-templated transcription"/>
    <property type="evidence" value="ECO:0007669"/>
    <property type="project" value="UniProtKB-ARBA"/>
</dbReference>
<gene>
    <name evidence="2" type="ORF">C1I93_06510</name>
</gene>
<dbReference type="Proteomes" id="UP000248627">
    <property type="component" value="Unassembled WGS sequence"/>
</dbReference>
<dbReference type="InterPro" id="IPR009057">
    <property type="entry name" value="Homeodomain-like_sf"/>
</dbReference>
<dbReference type="GO" id="GO:0003677">
    <property type="term" value="F:DNA binding"/>
    <property type="evidence" value="ECO:0007669"/>
    <property type="project" value="UniProtKB-UniRule"/>
</dbReference>
<keyword evidence="1" id="KW-0238">DNA-binding</keyword>
<comment type="caution">
    <text evidence="2">The sequence shown here is derived from an EMBL/GenBank/DDBJ whole genome shotgun (WGS) entry which is preliminary data.</text>
</comment>
<sequence>MARNPEATQASILAAARVEFAAYGLAGARVDRIAARSGYNKQRIYARFGDKEGLYQRVLSEMLEEMRLATVVREGEDVGDYVRKSFDYLSEHRELLRMLLWEALECDGEFVPDEAARRRCYGRSNAALAEHLGRTAGPDTARLLFTLIGITAWPSAFATLGRLVTDNDTATEEGQRALREFLVEFARSGVATANCLISADANNS</sequence>
<dbReference type="Pfam" id="PF17926">
    <property type="entry name" value="TetR_C_21"/>
    <property type="match status" value="1"/>
</dbReference>
<dbReference type="InterPro" id="IPR050109">
    <property type="entry name" value="HTH-type_TetR-like_transc_reg"/>
</dbReference>
<dbReference type="EMBL" id="POTX01000027">
    <property type="protein sequence ID" value="PZF99203.1"/>
    <property type="molecule type" value="Genomic_DNA"/>
</dbReference>
<dbReference type="Gene3D" id="1.10.357.10">
    <property type="entry name" value="Tetracycline Repressor, domain 2"/>
    <property type="match status" value="1"/>
</dbReference>
<reference evidence="2 3" key="1">
    <citation type="submission" date="2018-01" db="EMBL/GenBank/DDBJ databases">
        <title>Draft genome sequence of Jishengella endophytica.</title>
        <authorList>
            <person name="Sahin N."/>
            <person name="Ay H."/>
            <person name="Saygin H."/>
        </authorList>
    </citation>
    <scope>NUCLEOTIDE SEQUENCE [LARGE SCALE GENOMIC DNA]</scope>
    <source>
        <strain evidence="2 3">DSM 45430</strain>
    </source>
</reference>
<accession>A0A2W2E2M9</accession>
<evidence type="ECO:0000256" key="1">
    <source>
        <dbReference type="ARBA" id="ARBA00023125"/>
    </source>
</evidence>
<organism evidence="2 3">
    <name type="scientific">Micromonospora endophytica</name>
    <dbReference type="NCBI Taxonomy" id="515350"/>
    <lineage>
        <taxon>Bacteria</taxon>
        <taxon>Bacillati</taxon>
        <taxon>Actinomycetota</taxon>
        <taxon>Actinomycetes</taxon>
        <taxon>Micromonosporales</taxon>
        <taxon>Micromonosporaceae</taxon>
        <taxon>Micromonospora</taxon>
    </lineage>
</organism>
<protein>
    <submittedName>
        <fullName evidence="2">TetR family transcriptional regulator</fullName>
    </submittedName>
</protein>
<evidence type="ECO:0000313" key="3">
    <source>
        <dbReference type="Proteomes" id="UP000248627"/>
    </source>
</evidence>
<dbReference type="PANTHER" id="PTHR30328:SF54">
    <property type="entry name" value="HTH-TYPE TRANSCRIPTIONAL REPRESSOR SCO4008"/>
    <property type="match status" value="1"/>
</dbReference>
<dbReference type="AlphaFoldDB" id="A0A2W2E2M9"/>
<dbReference type="InterPro" id="IPR001647">
    <property type="entry name" value="HTH_TetR"/>
</dbReference>
<dbReference type="InterPro" id="IPR041467">
    <property type="entry name" value="Sco4008_C"/>
</dbReference>
<keyword evidence="3" id="KW-1185">Reference proteome</keyword>
<dbReference type="PROSITE" id="PS50977">
    <property type="entry name" value="HTH_TETR_2"/>
    <property type="match status" value="1"/>
</dbReference>
<dbReference type="PANTHER" id="PTHR30328">
    <property type="entry name" value="TRANSCRIPTIONAL REPRESSOR"/>
    <property type="match status" value="1"/>
</dbReference>
<dbReference type="SUPFAM" id="SSF46689">
    <property type="entry name" value="Homeodomain-like"/>
    <property type="match status" value="1"/>
</dbReference>
<dbReference type="OrthoDB" id="4726108at2"/>
<name>A0A2W2E2M9_9ACTN</name>
<dbReference type="Pfam" id="PF00440">
    <property type="entry name" value="TetR_N"/>
    <property type="match status" value="1"/>
</dbReference>
<evidence type="ECO:0000313" key="2">
    <source>
        <dbReference type="EMBL" id="PZF99203.1"/>
    </source>
</evidence>
<proteinExistence type="predicted"/>
<dbReference type="SUPFAM" id="SSF48498">
    <property type="entry name" value="Tetracyclin repressor-like, C-terminal domain"/>
    <property type="match status" value="1"/>
</dbReference>